<dbReference type="STRING" id="1301098.PKB_4154"/>
<dbReference type="InterPro" id="IPR000182">
    <property type="entry name" value="GNAT_dom"/>
</dbReference>
<protein>
    <recommendedName>
        <fullName evidence="1">N-acetyltransferase domain-containing protein</fullName>
    </recommendedName>
</protein>
<dbReference type="GO" id="GO:0016747">
    <property type="term" value="F:acyltransferase activity, transferring groups other than amino-acyl groups"/>
    <property type="evidence" value="ECO:0007669"/>
    <property type="project" value="InterPro"/>
</dbReference>
<dbReference type="SUPFAM" id="SSF55729">
    <property type="entry name" value="Acyl-CoA N-acyltransferases (Nat)"/>
    <property type="match status" value="1"/>
</dbReference>
<evidence type="ECO:0000259" key="1">
    <source>
        <dbReference type="PROSITE" id="PS51186"/>
    </source>
</evidence>
<dbReference type="Gene3D" id="3.40.630.30">
    <property type="match status" value="1"/>
</dbReference>
<dbReference type="Proteomes" id="UP000025241">
    <property type="component" value="Chromosome I"/>
</dbReference>
<keyword evidence="3" id="KW-1185">Reference proteome</keyword>
<evidence type="ECO:0000313" key="3">
    <source>
        <dbReference type="Proteomes" id="UP000025241"/>
    </source>
</evidence>
<dbReference type="eggNOG" id="COG1670">
    <property type="taxonomic scope" value="Bacteria"/>
</dbReference>
<dbReference type="PROSITE" id="PS51186">
    <property type="entry name" value="GNAT"/>
    <property type="match status" value="1"/>
</dbReference>
<accession>A0A024HKC3</accession>
<dbReference type="OrthoDB" id="5295305at2"/>
<dbReference type="KEGG" id="pkc:PKB_4154"/>
<dbReference type="HOGENOM" id="CLU_013985_1_0_6"/>
<reference evidence="2 3" key="1">
    <citation type="submission" date="2013-03" db="EMBL/GenBank/DDBJ databases">
        <authorList>
            <person name="Linke B."/>
        </authorList>
    </citation>
    <scope>NUCLEOTIDE SEQUENCE [LARGE SCALE GENOMIC DNA]</scope>
    <source>
        <strain evidence="2 3">B13</strain>
    </source>
</reference>
<organism evidence="2 3">
    <name type="scientific">Pseudomonas knackmussii (strain DSM 6978 / CCUG 54928 / LMG 23759 / B13)</name>
    <dbReference type="NCBI Taxonomy" id="1301098"/>
    <lineage>
        <taxon>Bacteria</taxon>
        <taxon>Pseudomonadati</taxon>
        <taxon>Pseudomonadota</taxon>
        <taxon>Gammaproteobacteria</taxon>
        <taxon>Pseudomonadales</taxon>
        <taxon>Pseudomonadaceae</taxon>
        <taxon>Pseudomonas</taxon>
    </lineage>
</organism>
<dbReference type="RefSeq" id="WP_043254009.1">
    <property type="nucleotide sequence ID" value="NZ_HG322950.1"/>
</dbReference>
<reference evidence="2 3" key="2">
    <citation type="submission" date="2014-05" db="EMBL/GenBank/DDBJ databases">
        <title>Genome sequence of the 3-chlorobenzoate degrading bacterium Pseudomonas knackmussii B13 shows multiple evidence for horizontal gene transfer.</title>
        <authorList>
            <person name="Miyazaki R."/>
            <person name="Bertelli C."/>
            <person name="Falquet L."/>
            <person name="Robinson-Rechavi M."/>
            <person name="Gharib W."/>
            <person name="Roy S."/>
            <person name="Van der Meer J.R."/>
        </authorList>
    </citation>
    <scope>NUCLEOTIDE SEQUENCE [LARGE SCALE GENOMIC DNA]</scope>
    <source>
        <strain evidence="2 3">B13</strain>
    </source>
</reference>
<dbReference type="InterPro" id="IPR016181">
    <property type="entry name" value="Acyl_CoA_acyltransferase"/>
</dbReference>
<sequence>MFRPSPITLQRGALRLEPMVEADVSELVALAEANREALQFMSAPQRPDWYRQSIADQREGRALPLVVRLGNQIVGTTRFMDFLPALPACEIGGTWLDSAQHGSGLNASIKYLMLRQAFDNWKMVRVQLKTAASNLRSQRAIEKLGAVREGVLRNHRRLAGGRLDDSVIYSITDLEWPQVKAALEAGFNG</sequence>
<dbReference type="AlphaFoldDB" id="A0A024HKC3"/>
<dbReference type="EMBL" id="HG322950">
    <property type="protein sequence ID" value="CDF85480.1"/>
    <property type="molecule type" value="Genomic_DNA"/>
</dbReference>
<dbReference type="PANTHER" id="PTHR43610:SF1">
    <property type="entry name" value="N-ACETYLTRANSFERASE DOMAIN-CONTAINING PROTEIN"/>
    <property type="match status" value="1"/>
</dbReference>
<feature type="domain" description="N-acetyltransferase" evidence="1">
    <location>
        <begin position="14"/>
        <end position="174"/>
    </location>
</feature>
<gene>
    <name evidence="2" type="ORF">PKB_4154</name>
</gene>
<dbReference type="PANTHER" id="PTHR43610">
    <property type="entry name" value="BLL6696 PROTEIN"/>
    <property type="match status" value="1"/>
</dbReference>
<name>A0A024HKC3_PSEKB</name>
<proteinExistence type="predicted"/>
<dbReference type="Pfam" id="PF13302">
    <property type="entry name" value="Acetyltransf_3"/>
    <property type="match status" value="1"/>
</dbReference>
<evidence type="ECO:0000313" key="2">
    <source>
        <dbReference type="EMBL" id="CDF85480.1"/>
    </source>
</evidence>
<dbReference type="PATRIC" id="fig|1301098.3.peg.4160"/>